<name>A0A090MPR2_AFIFE</name>
<protein>
    <submittedName>
        <fullName evidence="1">Uncharacterized protein</fullName>
    </submittedName>
</protein>
<proteinExistence type="predicted"/>
<dbReference type="AlphaFoldDB" id="A0A090MPR2"/>
<accession>A0A090MPR2</accession>
<comment type="caution">
    <text evidence="1">The sequence shown here is derived from an EMBL/GenBank/DDBJ whole genome shotgun (WGS) entry which is preliminary data.</text>
</comment>
<reference evidence="1 2" key="1">
    <citation type="journal article" date="2014" name="Genome Announc.">
        <title>Genome Sequence of Afipia felis Strain 76713, Isolated in Hospital Water Using an Amoeba Co-Culture Procedure.</title>
        <authorList>
            <person name="Benamar S."/>
            <person name="La Scola B."/>
            <person name="Croce O."/>
        </authorList>
    </citation>
    <scope>NUCLEOTIDE SEQUENCE [LARGE SCALE GENOMIC DNA]</scope>
    <source>
        <strain evidence="1 2">76713</strain>
    </source>
</reference>
<keyword evidence="2" id="KW-1185">Reference proteome</keyword>
<gene>
    <name evidence="1" type="ORF">BN961_02761</name>
</gene>
<sequence length="61" mass="6323">MRILVLETAAREQCTALDQRLDDGIVGVALLALVGEHALAGEAGRLRGQRAVGIDGVGNRG</sequence>
<dbReference type="EMBL" id="CCAZ020000002">
    <property type="protein sequence ID" value="CEG09336.1"/>
    <property type="molecule type" value="Genomic_DNA"/>
</dbReference>
<organism evidence="1 2">
    <name type="scientific">Afipia felis</name>
    <name type="common">Cat scratch disease bacillus</name>
    <dbReference type="NCBI Taxonomy" id="1035"/>
    <lineage>
        <taxon>Bacteria</taxon>
        <taxon>Pseudomonadati</taxon>
        <taxon>Pseudomonadota</taxon>
        <taxon>Alphaproteobacteria</taxon>
        <taxon>Hyphomicrobiales</taxon>
        <taxon>Nitrobacteraceae</taxon>
        <taxon>Afipia</taxon>
    </lineage>
</organism>
<dbReference type="Proteomes" id="UP000035762">
    <property type="component" value="Unassembled WGS sequence"/>
</dbReference>
<evidence type="ECO:0000313" key="1">
    <source>
        <dbReference type="EMBL" id="CEG09336.1"/>
    </source>
</evidence>
<evidence type="ECO:0000313" key="2">
    <source>
        <dbReference type="Proteomes" id="UP000035762"/>
    </source>
</evidence>